<proteinExistence type="inferred from homology"/>
<evidence type="ECO:0000313" key="4">
    <source>
        <dbReference type="EMBL" id="MDQ0209058.1"/>
    </source>
</evidence>
<dbReference type="PANTHER" id="PTHR45674">
    <property type="entry name" value="DNA LIGASE 1/3 FAMILY MEMBER"/>
    <property type="match status" value="1"/>
</dbReference>
<dbReference type="EMBL" id="JAUSUA010000008">
    <property type="protein sequence ID" value="MDQ0209058.1"/>
    <property type="molecule type" value="Genomic_DNA"/>
</dbReference>
<dbReference type="PROSITE" id="PS50160">
    <property type="entry name" value="DNA_LIGASE_A3"/>
    <property type="match status" value="1"/>
</dbReference>
<dbReference type="InterPro" id="IPR012310">
    <property type="entry name" value="DNA_ligase_ATP-dep_cent"/>
</dbReference>
<dbReference type="Pfam" id="PF01068">
    <property type="entry name" value="DNA_ligase_A_M"/>
    <property type="match status" value="1"/>
</dbReference>
<dbReference type="PANTHER" id="PTHR45674:SF4">
    <property type="entry name" value="DNA LIGASE 1"/>
    <property type="match status" value="1"/>
</dbReference>
<dbReference type="PROSITE" id="PS00697">
    <property type="entry name" value="DNA_LIGASE_A1"/>
    <property type="match status" value="1"/>
</dbReference>
<reference evidence="4 5" key="1">
    <citation type="submission" date="2023-07" db="EMBL/GenBank/DDBJ databases">
        <title>Genomic Encyclopedia of Type Strains, Phase IV (KMG-IV): sequencing the most valuable type-strain genomes for metagenomic binning, comparative biology and taxonomic classification.</title>
        <authorList>
            <person name="Goeker M."/>
        </authorList>
    </citation>
    <scope>NUCLEOTIDE SEQUENCE [LARGE SCALE GENOMIC DNA]</scope>
    <source>
        <strain evidence="4 5">DSM 19154</strain>
    </source>
</reference>
<evidence type="ECO:0000313" key="5">
    <source>
        <dbReference type="Proteomes" id="UP001225034"/>
    </source>
</evidence>
<name>A0ABT9YMF4_9BACI</name>
<gene>
    <name evidence="4" type="ORF">J2S05_003893</name>
</gene>
<evidence type="ECO:0000256" key="1">
    <source>
        <dbReference type="ARBA" id="ARBA00007572"/>
    </source>
</evidence>
<comment type="similarity">
    <text evidence="1">Belongs to the ATP-dependent DNA ligase family.</text>
</comment>
<keyword evidence="5" id="KW-1185">Reference proteome</keyword>
<evidence type="ECO:0000259" key="3">
    <source>
        <dbReference type="PROSITE" id="PS50160"/>
    </source>
</evidence>
<accession>A0ABT9YMF4</accession>
<dbReference type="InterPro" id="IPR016059">
    <property type="entry name" value="DNA_ligase_ATP-dep_CS"/>
</dbReference>
<comment type="caution">
    <text evidence="4">The sequence shown here is derived from an EMBL/GenBank/DDBJ whole genome shotgun (WGS) entry which is preliminary data.</text>
</comment>
<dbReference type="InterPro" id="IPR050191">
    <property type="entry name" value="ATP-dep_DNA_ligase"/>
</dbReference>
<dbReference type="SUPFAM" id="SSF56091">
    <property type="entry name" value="DNA ligase/mRNA capping enzyme, catalytic domain"/>
    <property type="match status" value="1"/>
</dbReference>
<evidence type="ECO:0000256" key="2">
    <source>
        <dbReference type="ARBA" id="ARBA00022598"/>
    </source>
</evidence>
<dbReference type="GO" id="GO:0016874">
    <property type="term" value="F:ligase activity"/>
    <property type="evidence" value="ECO:0007669"/>
    <property type="project" value="UniProtKB-KW"/>
</dbReference>
<dbReference type="Proteomes" id="UP001225034">
    <property type="component" value="Unassembled WGS sequence"/>
</dbReference>
<organism evidence="4 5">
    <name type="scientific">Alkalicoccobacillus murimartini</name>
    <dbReference type="NCBI Taxonomy" id="171685"/>
    <lineage>
        <taxon>Bacteria</taxon>
        <taxon>Bacillati</taxon>
        <taxon>Bacillota</taxon>
        <taxon>Bacilli</taxon>
        <taxon>Bacillales</taxon>
        <taxon>Bacillaceae</taxon>
        <taxon>Alkalicoccobacillus</taxon>
    </lineage>
</organism>
<dbReference type="Gene3D" id="3.30.470.30">
    <property type="entry name" value="DNA ligase/mRNA capping enzyme"/>
    <property type="match status" value="1"/>
</dbReference>
<sequence length="194" mass="22542">MLLQSLPEPPDNDIECITELKLDGHRMIMSRFEGKTRLFTRHRNEVSTMYPELLEHEIEEGTMLDGELVALDDEGKPDFEALQLRSRSKKLIDQVPLQFVAFDSLYHQHKRITSKPLHERKEKVGVSLPQNQPTLVAHNFVIGQAQNYFQLVKEMDLEGIVVKDPNSVYKINTRSKAWHKIINYSYRDASVKKI</sequence>
<keyword evidence="2 4" id="KW-0436">Ligase</keyword>
<feature type="domain" description="ATP-dependent DNA ligase family profile" evidence="3">
    <location>
        <begin position="90"/>
        <end position="181"/>
    </location>
</feature>
<protein>
    <submittedName>
        <fullName evidence="4">ATP-dependent DNA ligase</fullName>
    </submittedName>
</protein>